<dbReference type="EMBL" id="BPTT01000001">
    <property type="protein sequence ID" value="GJG32854.1"/>
    <property type="molecule type" value="Genomic_DNA"/>
</dbReference>
<dbReference type="AlphaFoldDB" id="A0AA37MNV1"/>
<sequence>MKHLFFIHSHTLFLTSIGVVDYLNLPHKDVLFVYSRNYKTTIPTDIESVDISNQMEDTFYIMLSWSRRNFFYNKKIRDDLVSFFDDFVQEHTSGRAYRLYIPHLQHHAFQIMATNPRCDEIFFIQEGGRAMIPLQTGKISFLNAVYNKLILHNDSRVWKCSNWFPNEHTPYSRPVKAFAFDKDYFCDAPEQTILVKWPHIPISVSIDEQRPFFLLEGAVELGQVEGNLYNNAVKVLINEFAESKNYIKFHPAQKAEARHLILNMFKEKKCEVEELPMDIPFELIVVNFHNLKLYGFGTSLLFYGKSFGHHVVSRENLLMKSKRYRIYSKGLAKL</sequence>
<name>A0AA37MNV1_XYLRU</name>
<dbReference type="OMA" id="IEDISFW"/>
<accession>A0AA37MNV1</accession>
<protein>
    <submittedName>
        <fullName evidence="1">Uncharacterized protein</fullName>
    </submittedName>
</protein>
<dbReference type="GeneID" id="31499996"/>
<evidence type="ECO:0000313" key="1">
    <source>
        <dbReference type="EMBL" id="GJG32854.1"/>
    </source>
</evidence>
<gene>
    <name evidence="1" type="ORF">PRMUPPPA20_09630</name>
</gene>
<dbReference type="Gene3D" id="3.40.50.11110">
    <property type="entry name" value="Sialyltransferase, C-terminal GT-B Rossman nucleotide-binding domain"/>
    <property type="match status" value="1"/>
</dbReference>
<dbReference type="RefSeq" id="WP_013064250.1">
    <property type="nucleotide sequence ID" value="NZ_BPTT01000001.1"/>
</dbReference>
<dbReference type="Proteomes" id="UP000887097">
    <property type="component" value="Unassembled WGS sequence"/>
</dbReference>
<comment type="caution">
    <text evidence="1">The sequence shown here is derived from an EMBL/GenBank/DDBJ whole genome shotgun (WGS) entry which is preliminary data.</text>
</comment>
<evidence type="ECO:0000313" key="2">
    <source>
        <dbReference type="Proteomes" id="UP000887097"/>
    </source>
</evidence>
<reference evidence="1" key="1">
    <citation type="submission" date="2021-08" db="EMBL/GenBank/DDBJ databases">
        <title>Prevotella lacticifex sp. nov., isolated from rumen of cow.</title>
        <authorList>
            <person name="Shinkai T."/>
            <person name="Ikeyama N."/>
            <person name="Kumagai M."/>
            <person name="Ohmori H."/>
            <person name="Sakamoto M."/>
            <person name="Ohkuma M."/>
            <person name="Mitsumori M."/>
        </authorList>
    </citation>
    <scope>NUCLEOTIDE SEQUENCE</scope>
    <source>
        <strain evidence="1">JCM 8259</strain>
    </source>
</reference>
<organism evidence="1 2">
    <name type="scientific">Xylanibacter ruminicola</name>
    <name type="common">Prevotella ruminicola</name>
    <dbReference type="NCBI Taxonomy" id="839"/>
    <lineage>
        <taxon>Bacteria</taxon>
        <taxon>Pseudomonadati</taxon>
        <taxon>Bacteroidota</taxon>
        <taxon>Bacteroidia</taxon>
        <taxon>Bacteroidales</taxon>
        <taxon>Prevotellaceae</taxon>
        <taxon>Xylanibacter</taxon>
    </lineage>
</organism>
<proteinExistence type="predicted"/>